<keyword evidence="2" id="KW-1185">Reference proteome</keyword>
<reference evidence="2" key="1">
    <citation type="submission" date="2016-02" db="EMBL/GenBank/DDBJ databases">
        <authorList>
            <person name="Schultz-Johansen M."/>
            <person name="Glaring M.A."/>
            <person name="Bech P.K."/>
            <person name="Stougaard P."/>
        </authorList>
    </citation>
    <scope>NUCLEOTIDE SEQUENCE [LARGE SCALE GENOMIC DNA]</scope>
    <source>
        <strain evidence="2">S66</strain>
    </source>
</reference>
<dbReference type="Proteomes" id="UP000070299">
    <property type="component" value="Unassembled WGS sequence"/>
</dbReference>
<accession>A0A148KK75</accession>
<comment type="caution">
    <text evidence="1">The sequence shown here is derived from an EMBL/GenBank/DDBJ whole genome shotgun (WGS) entry which is preliminary data.</text>
</comment>
<protein>
    <submittedName>
        <fullName evidence="1">Uncharacterized protein</fullName>
    </submittedName>
</protein>
<evidence type="ECO:0000313" key="1">
    <source>
        <dbReference type="EMBL" id="KXI26703.1"/>
    </source>
</evidence>
<evidence type="ECO:0000313" key="2">
    <source>
        <dbReference type="Proteomes" id="UP000070299"/>
    </source>
</evidence>
<proteinExistence type="predicted"/>
<dbReference type="EMBL" id="LSNE01000020">
    <property type="protein sequence ID" value="KXI26703.1"/>
    <property type="molecule type" value="Genomic_DNA"/>
</dbReference>
<organism evidence="1 2">
    <name type="scientific">Paraglaciecola hydrolytica</name>
    <dbReference type="NCBI Taxonomy" id="1799789"/>
    <lineage>
        <taxon>Bacteria</taxon>
        <taxon>Pseudomonadati</taxon>
        <taxon>Pseudomonadota</taxon>
        <taxon>Gammaproteobacteria</taxon>
        <taxon>Alteromonadales</taxon>
        <taxon>Alteromonadaceae</taxon>
        <taxon>Paraglaciecola</taxon>
    </lineage>
</organism>
<dbReference type="STRING" id="1799789.AX660_02700"/>
<gene>
    <name evidence="1" type="ORF">AX660_02700</name>
</gene>
<dbReference type="OrthoDB" id="1437907at2"/>
<name>A0A148KK75_9ALTE</name>
<dbReference type="RefSeq" id="WP_131811850.1">
    <property type="nucleotide sequence ID" value="NZ_LSNE01000020.1"/>
</dbReference>
<sequence length="233" mass="26759">MKYEDYFSMFLSIEEELAEFLKVINYSEKHQNIYSHKLVLMLLQTCPIIESYLVRLSTSSESVKKSSAWDSDIKDKIWETKKDKSIKLSSGNRQISGFPKFACIAEEVFELSKKEVTFYHSVLFQSNGGCTTSTYTPFSELGDTLPSFHSEYKNNKTKYPKLYRTPQWWTAYNKIKHSFDGVAQDKVNYAVVIEALAALFCILCFCEPGKESLKGNGYLAAGMIKSRLFEIKL</sequence>
<dbReference type="AlphaFoldDB" id="A0A148KK75"/>